<keyword evidence="1" id="KW-0472">Membrane</keyword>
<feature type="transmembrane region" description="Helical" evidence="1">
    <location>
        <begin position="7"/>
        <end position="25"/>
    </location>
</feature>
<dbReference type="RefSeq" id="WP_012245288.1">
    <property type="nucleotide sequence ID" value="NC_010168.1"/>
</dbReference>
<dbReference type="eggNOG" id="ENOG5030M1N">
    <property type="taxonomic scope" value="Bacteria"/>
</dbReference>
<organism evidence="2 3">
    <name type="scientific">Renibacterium salmoninarum (strain ATCC 33209 / DSM 20767 / JCM 11484 / NBRC 15589 / NCIMB 2235)</name>
    <dbReference type="NCBI Taxonomy" id="288705"/>
    <lineage>
        <taxon>Bacteria</taxon>
        <taxon>Bacillati</taxon>
        <taxon>Actinomycetota</taxon>
        <taxon>Actinomycetes</taxon>
        <taxon>Micrococcales</taxon>
        <taxon>Micrococcaceae</taxon>
        <taxon>Renibacterium</taxon>
    </lineage>
</organism>
<accession>A9WQR0</accession>
<dbReference type="Proteomes" id="UP000002007">
    <property type="component" value="Chromosome"/>
</dbReference>
<proteinExistence type="predicted"/>
<keyword evidence="1" id="KW-0812">Transmembrane</keyword>
<keyword evidence="3" id="KW-1185">Reference proteome</keyword>
<dbReference type="KEGG" id="rsa:RSal33209_1884"/>
<sequence length="76" mass="8874">MRSRIDWLEVGLQIAGFVLIYLILGLVSWPFLLKLVLALVLAWLLGFVMSRIRKIIRRRREGPKRVRVISVETVDD</sequence>
<keyword evidence="1" id="KW-1133">Transmembrane helix</keyword>
<feature type="transmembrane region" description="Helical" evidence="1">
    <location>
        <begin position="31"/>
        <end position="50"/>
    </location>
</feature>
<dbReference type="STRING" id="288705.RSal33209_1884"/>
<reference evidence="3" key="1">
    <citation type="journal article" date="2008" name="J. Bacteriol.">
        <title>Genome sequence of the fish pathogen Renibacterium salmoninarum suggests reductive evolution away from an environmental Arthrobacter ancestor.</title>
        <authorList>
            <person name="Wiens G.D."/>
            <person name="Rockey D.D."/>
            <person name="Wu Z."/>
            <person name="Chang J."/>
            <person name="Levy R."/>
            <person name="Crane S."/>
            <person name="Chen D.S."/>
            <person name="Capri G.R."/>
            <person name="Burnett J.R."/>
            <person name="Sudheesh P.S."/>
            <person name="Schipma M.J."/>
            <person name="Burd H."/>
            <person name="Bhattacharyya A."/>
            <person name="Rhodes L.D."/>
            <person name="Kaul R."/>
            <person name="Strom M.S."/>
        </authorList>
    </citation>
    <scope>NUCLEOTIDE SEQUENCE [LARGE SCALE GENOMIC DNA]</scope>
    <source>
        <strain evidence="3">ATCC 33209 / DSM 20767 / JCM 11484 / NBRC 15589 / NCIMB 2235</strain>
    </source>
</reference>
<dbReference type="EMBL" id="CP000910">
    <property type="protein sequence ID" value="ABY23617.1"/>
    <property type="molecule type" value="Genomic_DNA"/>
</dbReference>
<protein>
    <submittedName>
        <fullName evidence="2">Uncharacterized protein</fullName>
    </submittedName>
</protein>
<evidence type="ECO:0000313" key="3">
    <source>
        <dbReference type="Proteomes" id="UP000002007"/>
    </source>
</evidence>
<dbReference type="HOGENOM" id="CLU_2651915_0_0_11"/>
<gene>
    <name evidence="2" type="ordered locus">RSal33209_1884</name>
</gene>
<name>A9WQR0_RENSM</name>
<dbReference type="AlphaFoldDB" id="A9WQR0"/>
<evidence type="ECO:0000313" key="2">
    <source>
        <dbReference type="EMBL" id="ABY23617.1"/>
    </source>
</evidence>
<evidence type="ECO:0000256" key="1">
    <source>
        <dbReference type="SAM" id="Phobius"/>
    </source>
</evidence>